<keyword evidence="11" id="KW-1185">Reference proteome</keyword>
<reference evidence="10 11" key="1">
    <citation type="submission" date="2018-02" db="EMBL/GenBank/DDBJ databases">
        <title>Whole genome sequencing of endophytic bacterium.</title>
        <authorList>
            <person name="Eedara R."/>
            <person name="Podile A.R."/>
        </authorList>
    </citation>
    <scope>NUCLEOTIDE SEQUENCE [LARGE SCALE GENOMIC DNA]</scope>
    <source>
        <strain evidence="10 11">RP1T</strain>
    </source>
</reference>
<evidence type="ECO:0000256" key="3">
    <source>
        <dbReference type="ARBA" id="ARBA00022448"/>
    </source>
</evidence>
<dbReference type="PROSITE" id="PS50893">
    <property type="entry name" value="ABC_TRANSPORTER_2"/>
    <property type="match status" value="1"/>
</dbReference>
<dbReference type="InterPro" id="IPR027417">
    <property type="entry name" value="P-loop_NTPase"/>
</dbReference>
<feature type="domain" description="ABC transporter" evidence="9">
    <location>
        <begin position="16"/>
        <end position="273"/>
    </location>
</feature>
<evidence type="ECO:0000256" key="7">
    <source>
        <dbReference type="ARBA" id="ARBA00023136"/>
    </source>
</evidence>
<dbReference type="GO" id="GO:0005524">
    <property type="term" value="F:ATP binding"/>
    <property type="evidence" value="ECO:0007669"/>
    <property type="project" value="UniProtKB-KW"/>
</dbReference>
<proteinExistence type="inferred from homology"/>
<keyword evidence="4" id="KW-1003">Cell membrane</keyword>
<sequence length="301" mass="32792">MGCAISWIRVMTDSLLQVEDLVVETRDRTVRDEEAGTLPRQLVHGISFTVGREKVAIVGESGSGKSLTARAIMGLLPTSLAARAAGLRLGETDLAGLDARGWQRLRGRRIGLVLQDPKFSLNPAHRIGRQVEEVLLLHGRLPKAERRRKALAMLADVGLDDPERIYASLPAELSGGMGQRVMIAAMLIGEPELLIADEPTSALDHVVRDQILALIERLARERGMGLLLISHDLQQVSHFADRVLVMRRGSIVDALPANQLAQATQPYTRGLWQARPSAATYGTRLPAPDTPQAPYPGDARP</sequence>
<evidence type="ECO:0000256" key="1">
    <source>
        <dbReference type="ARBA" id="ARBA00004417"/>
    </source>
</evidence>
<dbReference type="GO" id="GO:0005886">
    <property type="term" value="C:plasma membrane"/>
    <property type="evidence" value="ECO:0007669"/>
    <property type="project" value="UniProtKB-SubCell"/>
</dbReference>
<dbReference type="PANTHER" id="PTHR43297:SF2">
    <property type="entry name" value="DIPEPTIDE TRANSPORT ATP-BINDING PROTEIN DPPD"/>
    <property type="match status" value="1"/>
</dbReference>
<dbReference type="OrthoDB" id="9815712at2"/>
<evidence type="ECO:0000313" key="11">
    <source>
        <dbReference type="Proteomes" id="UP000237682"/>
    </source>
</evidence>
<dbReference type="InterPro" id="IPR003593">
    <property type="entry name" value="AAA+_ATPase"/>
</dbReference>
<gene>
    <name evidence="10" type="ORF">C5L14_18325</name>
</gene>
<dbReference type="InterPro" id="IPR050388">
    <property type="entry name" value="ABC_Ni/Peptide_Import"/>
</dbReference>
<dbReference type="InterPro" id="IPR003439">
    <property type="entry name" value="ABC_transporter-like_ATP-bd"/>
</dbReference>
<evidence type="ECO:0000256" key="4">
    <source>
        <dbReference type="ARBA" id="ARBA00022475"/>
    </source>
</evidence>
<evidence type="ECO:0000313" key="10">
    <source>
        <dbReference type="EMBL" id="PRH86198.1"/>
    </source>
</evidence>
<keyword evidence="7" id="KW-0472">Membrane</keyword>
<keyword evidence="6 10" id="KW-0067">ATP-binding</keyword>
<evidence type="ECO:0000256" key="2">
    <source>
        <dbReference type="ARBA" id="ARBA00005417"/>
    </source>
</evidence>
<comment type="similarity">
    <text evidence="2">Belongs to the ABC transporter superfamily.</text>
</comment>
<dbReference type="Pfam" id="PF00005">
    <property type="entry name" value="ABC_tran"/>
    <property type="match status" value="1"/>
</dbReference>
<dbReference type="GO" id="GO:0016887">
    <property type="term" value="F:ATP hydrolysis activity"/>
    <property type="evidence" value="ECO:0007669"/>
    <property type="project" value="InterPro"/>
</dbReference>
<dbReference type="PANTHER" id="PTHR43297">
    <property type="entry name" value="OLIGOPEPTIDE TRANSPORT ATP-BINDING PROTEIN APPD"/>
    <property type="match status" value="1"/>
</dbReference>
<dbReference type="SMART" id="SM00382">
    <property type="entry name" value="AAA"/>
    <property type="match status" value="1"/>
</dbReference>
<evidence type="ECO:0000256" key="8">
    <source>
        <dbReference type="SAM" id="MobiDB-lite"/>
    </source>
</evidence>
<dbReference type="AlphaFoldDB" id="A0A2S9QA17"/>
<dbReference type="Proteomes" id="UP000237682">
    <property type="component" value="Unassembled WGS sequence"/>
</dbReference>
<dbReference type="CDD" id="cd03257">
    <property type="entry name" value="ABC_NikE_OppD_transporters"/>
    <property type="match status" value="1"/>
</dbReference>
<evidence type="ECO:0000256" key="5">
    <source>
        <dbReference type="ARBA" id="ARBA00022741"/>
    </source>
</evidence>
<organism evidence="10 11">
    <name type="scientific">Labrys okinawensis</name>
    <dbReference type="NCBI Taxonomy" id="346911"/>
    <lineage>
        <taxon>Bacteria</taxon>
        <taxon>Pseudomonadati</taxon>
        <taxon>Pseudomonadota</taxon>
        <taxon>Alphaproteobacteria</taxon>
        <taxon>Hyphomicrobiales</taxon>
        <taxon>Xanthobacteraceae</taxon>
        <taxon>Labrys</taxon>
    </lineage>
</organism>
<protein>
    <submittedName>
        <fullName evidence="10">ABC transporter ATP-binding protein</fullName>
    </submittedName>
</protein>
<dbReference type="Gene3D" id="3.40.50.300">
    <property type="entry name" value="P-loop containing nucleotide triphosphate hydrolases"/>
    <property type="match status" value="1"/>
</dbReference>
<comment type="subcellular location">
    <subcellularLocation>
        <location evidence="1">Cell inner membrane</location>
        <topology evidence="1">Peripheral membrane protein</topology>
    </subcellularLocation>
</comment>
<keyword evidence="5" id="KW-0547">Nucleotide-binding</keyword>
<name>A0A2S9QA17_9HYPH</name>
<accession>A0A2S9QA17</accession>
<evidence type="ECO:0000256" key="6">
    <source>
        <dbReference type="ARBA" id="ARBA00022840"/>
    </source>
</evidence>
<keyword evidence="3" id="KW-0813">Transport</keyword>
<dbReference type="EMBL" id="PUEJ01000006">
    <property type="protein sequence ID" value="PRH86198.1"/>
    <property type="molecule type" value="Genomic_DNA"/>
</dbReference>
<feature type="region of interest" description="Disordered" evidence="8">
    <location>
        <begin position="279"/>
        <end position="301"/>
    </location>
</feature>
<evidence type="ECO:0000259" key="9">
    <source>
        <dbReference type="PROSITE" id="PS50893"/>
    </source>
</evidence>
<comment type="caution">
    <text evidence="10">The sequence shown here is derived from an EMBL/GenBank/DDBJ whole genome shotgun (WGS) entry which is preliminary data.</text>
</comment>
<dbReference type="SUPFAM" id="SSF52540">
    <property type="entry name" value="P-loop containing nucleoside triphosphate hydrolases"/>
    <property type="match status" value="1"/>
</dbReference>